<accession>A0A498S0K4</accession>
<feature type="compositionally biased region" description="Polar residues" evidence="1">
    <location>
        <begin position="178"/>
        <end position="198"/>
    </location>
</feature>
<organism evidence="2 3">
    <name type="scientific">Acanthocheilonema viteae</name>
    <name type="common">Filarial nematode worm</name>
    <name type="synonym">Dipetalonema viteae</name>
    <dbReference type="NCBI Taxonomy" id="6277"/>
    <lineage>
        <taxon>Eukaryota</taxon>
        <taxon>Metazoa</taxon>
        <taxon>Ecdysozoa</taxon>
        <taxon>Nematoda</taxon>
        <taxon>Chromadorea</taxon>
        <taxon>Rhabditida</taxon>
        <taxon>Spirurina</taxon>
        <taxon>Spiruromorpha</taxon>
        <taxon>Filarioidea</taxon>
        <taxon>Onchocercidae</taxon>
        <taxon>Acanthocheilonema</taxon>
    </lineage>
</organism>
<proteinExistence type="predicted"/>
<feature type="compositionally biased region" description="Acidic residues" evidence="1">
    <location>
        <begin position="128"/>
        <end position="140"/>
    </location>
</feature>
<keyword evidence="3" id="KW-1185">Reference proteome</keyword>
<dbReference type="STRING" id="6277.A0A498S0K4"/>
<dbReference type="Proteomes" id="UP000276991">
    <property type="component" value="Unassembled WGS sequence"/>
</dbReference>
<evidence type="ECO:0000256" key="1">
    <source>
        <dbReference type="SAM" id="MobiDB-lite"/>
    </source>
</evidence>
<name>A0A498S0K4_ACAVI</name>
<reference evidence="2 3" key="1">
    <citation type="submission" date="2018-08" db="EMBL/GenBank/DDBJ databases">
        <authorList>
            <person name="Laetsch R D."/>
            <person name="Stevens L."/>
            <person name="Kumar S."/>
            <person name="Blaxter L. M."/>
        </authorList>
    </citation>
    <scope>NUCLEOTIDE SEQUENCE [LARGE SCALE GENOMIC DNA]</scope>
</reference>
<feature type="non-terminal residue" evidence="2">
    <location>
        <position position="1"/>
    </location>
</feature>
<evidence type="ECO:0000313" key="3">
    <source>
        <dbReference type="Proteomes" id="UP000276991"/>
    </source>
</evidence>
<protein>
    <submittedName>
        <fullName evidence="2">Uncharacterized protein</fullName>
    </submittedName>
</protein>
<gene>
    <name evidence="2" type="ORF">NAV_LOCUS1561</name>
</gene>
<dbReference type="AlphaFoldDB" id="A0A498S0K4"/>
<feature type="region of interest" description="Disordered" evidence="1">
    <location>
        <begin position="178"/>
        <end position="201"/>
    </location>
</feature>
<feature type="region of interest" description="Disordered" evidence="1">
    <location>
        <begin position="128"/>
        <end position="155"/>
    </location>
</feature>
<dbReference type="OrthoDB" id="10064012at2759"/>
<sequence length="230" mass="25289">KDFAESSESEEERNETVIINSSVKKSKAEIAVADSTTETAPNLSNIFHAVDISDAVSCNNITNAFEVDSVAVENISSTKTNQESENVVQSDFPIEHRISLLSNQYTEIFANEGALNSNSQVTAIITPENDDELEDGEVVSDEEKSSNSSKDATLNKDQNCSQHFTIHRDLFTVNVQADSSPASVPKNSGYSGSSTDTTNKMREEKRLHMLELELRARAIEALIKRSDNKL</sequence>
<evidence type="ECO:0000313" key="2">
    <source>
        <dbReference type="EMBL" id="VBB26731.1"/>
    </source>
</evidence>
<dbReference type="EMBL" id="UPTC01000138">
    <property type="protein sequence ID" value="VBB26731.1"/>
    <property type="molecule type" value="Genomic_DNA"/>
</dbReference>